<evidence type="ECO:0000256" key="6">
    <source>
        <dbReference type="ARBA" id="ARBA00023136"/>
    </source>
</evidence>
<keyword evidence="9" id="KW-1185">Reference proteome</keyword>
<evidence type="ECO:0008006" key="10">
    <source>
        <dbReference type="Google" id="ProtNLM"/>
    </source>
</evidence>
<comment type="subcellular location">
    <subcellularLocation>
        <location evidence="1">Endosome membrane</location>
    </subcellularLocation>
</comment>
<keyword evidence="4" id="KW-0967">Endosome</keyword>
<keyword evidence="5" id="KW-0653">Protein transport</keyword>
<evidence type="ECO:0000313" key="8">
    <source>
        <dbReference type="EMBL" id="KAK4536323.1"/>
    </source>
</evidence>
<sequence>MGACLSNQQRADQTAPKVPRRSRRVPVTERDLAVLAIKASRDRLENQQAQWRSCSERCRRTALQLARDGKRERALLVMRRHKLLERRWVHAEGALLKLEAALAAVDQAEMQRTILEDIARGTRILEAYTREVEMERVEDLLLESDAAMERVHEMQHALAHQLTPDMEREAEAELEALTRQVSMGAGRDPGPQRQERRRRGERVPVCGVEAGVTPSVSVGDGETSPPQRASAERQPLPAL</sequence>
<dbReference type="GO" id="GO:0032511">
    <property type="term" value="P:late endosome to vacuole transport via multivesicular body sorting pathway"/>
    <property type="evidence" value="ECO:0007669"/>
    <property type="project" value="TreeGrafter"/>
</dbReference>
<keyword evidence="6" id="KW-0472">Membrane</keyword>
<comment type="similarity">
    <text evidence="2">Belongs to the SNF7 family.</text>
</comment>
<evidence type="ECO:0000256" key="1">
    <source>
        <dbReference type="ARBA" id="ARBA00004608"/>
    </source>
</evidence>
<dbReference type="GO" id="GO:0006900">
    <property type="term" value="P:vesicle budding from membrane"/>
    <property type="evidence" value="ECO:0007669"/>
    <property type="project" value="TreeGrafter"/>
</dbReference>
<dbReference type="AlphaFoldDB" id="A0AAV9IVL2"/>
<gene>
    <name evidence="8" type="ORF">CDCA_CDCA08G2348</name>
</gene>
<proteinExistence type="inferred from homology"/>
<dbReference type="Proteomes" id="UP001301350">
    <property type="component" value="Unassembled WGS sequence"/>
</dbReference>
<keyword evidence="3" id="KW-0813">Transport</keyword>
<feature type="region of interest" description="Disordered" evidence="7">
    <location>
        <begin position="178"/>
        <end position="239"/>
    </location>
</feature>
<comment type="caution">
    <text evidence="8">The sequence shown here is derived from an EMBL/GenBank/DDBJ whole genome shotgun (WGS) entry which is preliminary data.</text>
</comment>
<name>A0AAV9IVL2_CYACA</name>
<dbReference type="InterPro" id="IPR005024">
    <property type="entry name" value="Snf7_fam"/>
</dbReference>
<evidence type="ECO:0000256" key="5">
    <source>
        <dbReference type="ARBA" id="ARBA00022927"/>
    </source>
</evidence>
<dbReference type="PANTHER" id="PTHR22761">
    <property type="entry name" value="CHARGED MULTIVESICULAR BODY PROTEIN"/>
    <property type="match status" value="1"/>
</dbReference>
<protein>
    <recommendedName>
        <fullName evidence="10">Charged multivesicular body protein 6</fullName>
    </recommendedName>
</protein>
<dbReference type="Pfam" id="PF03357">
    <property type="entry name" value="Snf7"/>
    <property type="match status" value="1"/>
</dbReference>
<evidence type="ECO:0000313" key="9">
    <source>
        <dbReference type="Proteomes" id="UP001301350"/>
    </source>
</evidence>
<evidence type="ECO:0000256" key="4">
    <source>
        <dbReference type="ARBA" id="ARBA00022753"/>
    </source>
</evidence>
<evidence type="ECO:0000256" key="3">
    <source>
        <dbReference type="ARBA" id="ARBA00022448"/>
    </source>
</evidence>
<dbReference type="GO" id="GO:0005771">
    <property type="term" value="C:multivesicular body"/>
    <property type="evidence" value="ECO:0007669"/>
    <property type="project" value="TreeGrafter"/>
</dbReference>
<feature type="compositionally biased region" description="Polar residues" evidence="7">
    <location>
        <begin position="1"/>
        <end position="12"/>
    </location>
</feature>
<dbReference type="GO" id="GO:0000815">
    <property type="term" value="C:ESCRT III complex"/>
    <property type="evidence" value="ECO:0007669"/>
    <property type="project" value="TreeGrafter"/>
</dbReference>
<evidence type="ECO:0000256" key="2">
    <source>
        <dbReference type="ARBA" id="ARBA00006190"/>
    </source>
</evidence>
<dbReference type="PANTHER" id="PTHR22761:SF5">
    <property type="entry name" value="CHARGED MULTIVESICULAR BODY PROTEIN 6"/>
    <property type="match status" value="1"/>
</dbReference>
<feature type="region of interest" description="Disordered" evidence="7">
    <location>
        <begin position="1"/>
        <end position="23"/>
    </location>
</feature>
<dbReference type="EMBL" id="JANCYW010000008">
    <property type="protein sequence ID" value="KAK4536323.1"/>
    <property type="molecule type" value="Genomic_DNA"/>
</dbReference>
<accession>A0AAV9IVL2</accession>
<dbReference type="GO" id="GO:0015031">
    <property type="term" value="P:protein transport"/>
    <property type="evidence" value="ECO:0007669"/>
    <property type="project" value="UniProtKB-KW"/>
</dbReference>
<reference evidence="8 9" key="1">
    <citation type="submission" date="2022-07" db="EMBL/GenBank/DDBJ databases">
        <title>Genome-wide signatures of adaptation to extreme environments.</title>
        <authorList>
            <person name="Cho C.H."/>
            <person name="Yoon H.S."/>
        </authorList>
    </citation>
    <scope>NUCLEOTIDE SEQUENCE [LARGE SCALE GENOMIC DNA]</scope>
    <source>
        <strain evidence="8 9">DBV 063 E5</strain>
    </source>
</reference>
<evidence type="ECO:0000256" key="7">
    <source>
        <dbReference type="SAM" id="MobiDB-lite"/>
    </source>
</evidence>
<organism evidence="8 9">
    <name type="scientific">Cyanidium caldarium</name>
    <name type="common">Red alga</name>
    <dbReference type="NCBI Taxonomy" id="2771"/>
    <lineage>
        <taxon>Eukaryota</taxon>
        <taxon>Rhodophyta</taxon>
        <taxon>Bangiophyceae</taxon>
        <taxon>Cyanidiales</taxon>
        <taxon>Cyanidiaceae</taxon>
        <taxon>Cyanidium</taxon>
    </lineage>
</organism>